<evidence type="ECO:0000313" key="7">
    <source>
        <dbReference type="Proteomes" id="UP000238375"/>
    </source>
</evidence>
<dbReference type="PANTHER" id="PTHR32507:SF0">
    <property type="entry name" value="NA(+)_H(+) ANTIPORTER 2-RELATED"/>
    <property type="match status" value="1"/>
</dbReference>
<dbReference type="GO" id="GO:0015297">
    <property type="term" value="F:antiporter activity"/>
    <property type="evidence" value="ECO:0007669"/>
    <property type="project" value="UniProtKB-KW"/>
</dbReference>
<dbReference type="GO" id="GO:0005886">
    <property type="term" value="C:plasma membrane"/>
    <property type="evidence" value="ECO:0007669"/>
    <property type="project" value="UniProtKB-SubCell"/>
</dbReference>
<dbReference type="GO" id="GO:0006811">
    <property type="term" value="P:monoatomic ion transport"/>
    <property type="evidence" value="ECO:0007669"/>
    <property type="project" value="UniProtKB-KW"/>
</dbReference>
<keyword evidence="5" id="KW-0472">Membrane</keyword>
<keyword evidence="5" id="KW-1133">Transmembrane helix</keyword>
<feature type="transmembrane region" description="Helical" evidence="5">
    <location>
        <begin position="93"/>
        <end position="112"/>
    </location>
</feature>
<gene>
    <name evidence="6" type="ORF">CLV58_12358</name>
</gene>
<keyword evidence="2" id="KW-0813">Transport</keyword>
<feature type="transmembrane region" description="Helical" evidence="5">
    <location>
        <begin position="366"/>
        <end position="386"/>
    </location>
</feature>
<proteinExistence type="predicted"/>
<dbReference type="OrthoDB" id="643057at2"/>
<evidence type="ECO:0000256" key="3">
    <source>
        <dbReference type="ARBA" id="ARBA00022449"/>
    </source>
</evidence>
<name>A0A2T0SCE2_9BACT</name>
<dbReference type="RefSeq" id="WP_106139935.1">
    <property type="nucleotide sequence ID" value="NZ_PVTE01000023.1"/>
</dbReference>
<sequence>MDSSTLIIVLSLSVLISYGFDLFSSRFQIPSVLLLLLLGVLARQVTTYIGVTVPYVDTILPTLGTLGLILIVLEGALDLELESDKLEIVRRTLLASLLSVAGATVLIAGMFYLLLNDSFFHCLITALPFSILSSSVVVSTTMNLTGNQREFMVYESAFAATLGVLAYNFLLLSQESVLGAVWSFLRDTLIMALLSLICCFLLLYLIGRINHRIKFLPIISVLFLVYAIAEMNQLSSLLLILVFGLFLNNTELFIRGRLSLILKNDLFEKELDQLKSLAAEGSFVVRTFFFLIFGYAAIPAQLIDIDATIVSVLIMLVVIGWRWVTLRLTYRGFSNPMLWIAPRGLITILLYLNIPPSLRLLGFREGIPMLVIVLSSLIMTVGLLGYKGKGSS</sequence>
<keyword evidence="3" id="KW-0050">Antiport</keyword>
<feature type="transmembrane region" description="Helical" evidence="5">
    <location>
        <begin position="151"/>
        <end position="169"/>
    </location>
</feature>
<feature type="transmembrane region" description="Helical" evidence="5">
    <location>
        <begin position="32"/>
        <end position="53"/>
    </location>
</feature>
<feature type="transmembrane region" description="Helical" evidence="5">
    <location>
        <begin position="6"/>
        <end position="23"/>
    </location>
</feature>
<keyword evidence="5" id="KW-0812">Transmembrane</keyword>
<evidence type="ECO:0000313" key="6">
    <source>
        <dbReference type="EMBL" id="PRY31095.1"/>
    </source>
</evidence>
<reference evidence="6 7" key="1">
    <citation type="submission" date="2018-03" db="EMBL/GenBank/DDBJ databases">
        <title>Genomic Encyclopedia of Archaeal and Bacterial Type Strains, Phase II (KMG-II): from individual species to whole genera.</title>
        <authorList>
            <person name="Goeker M."/>
        </authorList>
    </citation>
    <scope>NUCLEOTIDE SEQUENCE [LARGE SCALE GENOMIC DNA]</scope>
    <source>
        <strain evidence="6 7">DSM 28354</strain>
    </source>
</reference>
<dbReference type="PANTHER" id="PTHR32507">
    <property type="entry name" value="NA(+)/H(+) ANTIPORTER 1"/>
    <property type="match status" value="1"/>
</dbReference>
<organism evidence="6 7">
    <name type="scientific">Spirosoma oryzae</name>
    <dbReference type="NCBI Taxonomy" id="1469603"/>
    <lineage>
        <taxon>Bacteria</taxon>
        <taxon>Pseudomonadati</taxon>
        <taxon>Bacteroidota</taxon>
        <taxon>Cytophagia</taxon>
        <taxon>Cytophagales</taxon>
        <taxon>Cytophagaceae</taxon>
        <taxon>Spirosoma</taxon>
    </lineage>
</organism>
<evidence type="ECO:0000256" key="1">
    <source>
        <dbReference type="ARBA" id="ARBA00004651"/>
    </source>
</evidence>
<keyword evidence="7" id="KW-1185">Reference proteome</keyword>
<feature type="transmembrane region" description="Helical" evidence="5">
    <location>
        <begin position="189"/>
        <end position="206"/>
    </location>
</feature>
<accession>A0A2T0SCE2</accession>
<feature type="transmembrane region" description="Helical" evidence="5">
    <location>
        <begin position="213"/>
        <end position="229"/>
    </location>
</feature>
<feature type="transmembrane region" description="Helical" evidence="5">
    <location>
        <begin position="235"/>
        <end position="254"/>
    </location>
</feature>
<feature type="transmembrane region" description="Helical" evidence="5">
    <location>
        <begin position="336"/>
        <end position="354"/>
    </location>
</feature>
<feature type="transmembrane region" description="Helical" evidence="5">
    <location>
        <begin position="307"/>
        <end position="324"/>
    </location>
</feature>
<feature type="transmembrane region" description="Helical" evidence="5">
    <location>
        <begin position="59"/>
        <end position="81"/>
    </location>
</feature>
<dbReference type="Proteomes" id="UP000238375">
    <property type="component" value="Unassembled WGS sequence"/>
</dbReference>
<comment type="caution">
    <text evidence="6">The sequence shown here is derived from an EMBL/GenBank/DDBJ whole genome shotgun (WGS) entry which is preliminary data.</text>
</comment>
<evidence type="ECO:0000256" key="4">
    <source>
        <dbReference type="ARBA" id="ARBA00023065"/>
    </source>
</evidence>
<dbReference type="AlphaFoldDB" id="A0A2T0SCE2"/>
<feature type="transmembrane region" description="Helical" evidence="5">
    <location>
        <begin position="118"/>
        <end position="139"/>
    </location>
</feature>
<dbReference type="EMBL" id="PVTE01000023">
    <property type="protein sequence ID" value="PRY31095.1"/>
    <property type="molecule type" value="Genomic_DNA"/>
</dbReference>
<evidence type="ECO:0000256" key="2">
    <source>
        <dbReference type="ARBA" id="ARBA00022448"/>
    </source>
</evidence>
<feature type="transmembrane region" description="Helical" evidence="5">
    <location>
        <begin position="283"/>
        <end position="301"/>
    </location>
</feature>
<comment type="subcellular location">
    <subcellularLocation>
        <location evidence="1">Cell membrane</location>
        <topology evidence="1">Multi-pass membrane protein</topology>
    </subcellularLocation>
</comment>
<protein>
    <submittedName>
        <fullName evidence="6">Sodium/proton antiporter (CPA1 family)</fullName>
    </submittedName>
</protein>
<keyword evidence="4" id="KW-0406">Ion transport</keyword>
<evidence type="ECO:0000256" key="5">
    <source>
        <dbReference type="SAM" id="Phobius"/>
    </source>
</evidence>